<protein>
    <submittedName>
        <fullName evidence="2">Uncharacterized protein</fullName>
    </submittedName>
</protein>
<dbReference type="RefSeq" id="WP_202690350.1">
    <property type="nucleotide sequence ID" value="NZ_JAESVN010000020.1"/>
</dbReference>
<dbReference type="AlphaFoldDB" id="A0A8K0VGH8"/>
<evidence type="ECO:0000313" key="3">
    <source>
        <dbReference type="Proteomes" id="UP000648908"/>
    </source>
</evidence>
<organism evidence="2 3">
    <name type="scientific">Szabonella alba</name>
    <dbReference type="NCBI Taxonomy" id="2804194"/>
    <lineage>
        <taxon>Bacteria</taxon>
        <taxon>Pseudomonadati</taxon>
        <taxon>Pseudomonadota</taxon>
        <taxon>Alphaproteobacteria</taxon>
        <taxon>Rhodobacterales</taxon>
        <taxon>Paracoccaceae</taxon>
        <taxon>Szabonella</taxon>
    </lineage>
</organism>
<comment type="caution">
    <text evidence="2">The sequence shown here is derived from an EMBL/GenBank/DDBJ whole genome shotgun (WGS) entry which is preliminary data.</text>
</comment>
<sequence length="173" mass="18792">MRIVSYRQGQGAALLFILAAAFLAAPPPATAATGPKVVMHDPGGALASRQREIRALRRSGQRVELRGTCYSSCTMYLGLNNVCVAPDAVLGFHGPHGLFGGLQRDVFEHWSQVMAAHLREPLRGWFLQHGRHIRHGVTTLRGSTLIGMGYARCDPPQRSSTFRYSASGARGKP</sequence>
<name>A0A8K0VGH8_9RHOB</name>
<feature type="chain" id="PRO_5035482866" evidence="1">
    <location>
        <begin position="32"/>
        <end position="173"/>
    </location>
</feature>
<gene>
    <name evidence="2" type="ORF">JL811_19325</name>
</gene>
<proteinExistence type="predicted"/>
<dbReference type="Proteomes" id="UP000648908">
    <property type="component" value="Unassembled WGS sequence"/>
</dbReference>
<evidence type="ECO:0000256" key="1">
    <source>
        <dbReference type="SAM" id="SignalP"/>
    </source>
</evidence>
<reference evidence="2" key="1">
    <citation type="submission" date="2021-01" db="EMBL/GenBank/DDBJ databases">
        <title>Tabrizicola alba sp. nov. a motile alkaliphilic bacterium isolated from a soda lake.</title>
        <authorList>
            <person name="Szuroczki S."/>
            <person name="Abbaszade G."/>
            <person name="Schumann P."/>
            <person name="Toth E."/>
        </authorList>
    </citation>
    <scope>NUCLEOTIDE SEQUENCE</scope>
    <source>
        <strain evidence="2">DMG-N-6</strain>
    </source>
</reference>
<evidence type="ECO:0000313" key="2">
    <source>
        <dbReference type="EMBL" id="MBL4919370.1"/>
    </source>
</evidence>
<accession>A0A8K0VGH8</accession>
<keyword evidence="1" id="KW-0732">Signal</keyword>
<feature type="signal peptide" evidence="1">
    <location>
        <begin position="1"/>
        <end position="31"/>
    </location>
</feature>
<keyword evidence="3" id="KW-1185">Reference proteome</keyword>
<dbReference type="EMBL" id="JAESVN010000020">
    <property type="protein sequence ID" value="MBL4919370.1"/>
    <property type="molecule type" value="Genomic_DNA"/>
</dbReference>